<evidence type="ECO:0000313" key="9">
    <source>
        <dbReference type="Proteomes" id="UP001293254"/>
    </source>
</evidence>
<dbReference type="InterPro" id="IPR055081">
    <property type="entry name" value="NLP1-9_GAF"/>
</dbReference>
<reference evidence="8" key="1">
    <citation type="submission" date="2020-06" db="EMBL/GenBank/DDBJ databases">
        <authorList>
            <person name="Li T."/>
            <person name="Hu X."/>
            <person name="Zhang T."/>
            <person name="Song X."/>
            <person name="Zhang H."/>
            <person name="Dai N."/>
            <person name="Sheng W."/>
            <person name="Hou X."/>
            <person name="Wei L."/>
        </authorList>
    </citation>
    <scope>NUCLEOTIDE SEQUENCE</scope>
    <source>
        <strain evidence="8">3651</strain>
        <tissue evidence="8">Leaf</tissue>
    </source>
</reference>
<evidence type="ECO:0000256" key="5">
    <source>
        <dbReference type="SAM" id="MobiDB-lite"/>
    </source>
</evidence>
<dbReference type="PROSITE" id="PS51745">
    <property type="entry name" value="PB1"/>
    <property type="match status" value="1"/>
</dbReference>
<dbReference type="SUPFAM" id="SSF54277">
    <property type="entry name" value="CAD &amp; PB1 domains"/>
    <property type="match status" value="1"/>
</dbReference>
<keyword evidence="1" id="KW-0805">Transcription regulation</keyword>
<evidence type="ECO:0000256" key="2">
    <source>
        <dbReference type="ARBA" id="ARBA00023125"/>
    </source>
</evidence>
<dbReference type="InterPro" id="IPR053793">
    <property type="entry name" value="PB1-like"/>
</dbReference>
<dbReference type="PANTHER" id="PTHR32002">
    <property type="entry name" value="PROTEIN NLP8"/>
    <property type="match status" value="1"/>
</dbReference>
<dbReference type="InterPro" id="IPR003035">
    <property type="entry name" value="RWP-RK_dom"/>
</dbReference>
<dbReference type="Gene3D" id="3.10.20.90">
    <property type="entry name" value="Phosphatidylinositol 3-kinase Catalytic Subunit, Chain A, domain 1"/>
    <property type="match status" value="1"/>
</dbReference>
<dbReference type="PROSITE" id="PS51519">
    <property type="entry name" value="RWP_RK"/>
    <property type="match status" value="1"/>
</dbReference>
<keyword evidence="4" id="KW-0539">Nucleus</keyword>
<reference evidence="8" key="2">
    <citation type="journal article" date="2024" name="Plant">
        <title>Genomic evolution and insights into agronomic trait innovations of Sesamum species.</title>
        <authorList>
            <person name="Miao H."/>
            <person name="Wang L."/>
            <person name="Qu L."/>
            <person name="Liu H."/>
            <person name="Sun Y."/>
            <person name="Le M."/>
            <person name="Wang Q."/>
            <person name="Wei S."/>
            <person name="Zheng Y."/>
            <person name="Lin W."/>
            <person name="Duan Y."/>
            <person name="Cao H."/>
            <person name="Xiong S."/>
            <person name="Wang X."/>
            <person name="Wei L."/>
            <person name="Li C."/>
            <person name="Ma Q."/>
            <person name="Ju M."/>
            <person name="Zhao R."/>
            <person name="Li G."/>
            <person name="Mu C."/>
            <person name="Tian Q."/>
            <person name="Mei H."/>
            <person name="Zhang T."/>
            <person name="Gao T."/>
            <person name="Zhang H."/>
        </authorList>
    </citation>
    <scope>NUCLEOTIDE SEQUENCE</scope>
    <source>
        <strain evidence="8">3651</strain>
    </source>
</reference>
<keyword evidence="9" id="KW-1185">Reference proteome</keyword>
<protein>
    <submittedName>
        <fullName evidence="8">Protein NLP6</fullName>
    </submittedName>
</protein>
<feature type="domain" description="RWP-RK" evidence="6">
    <location>
        <begin position="851"/>
        <end position="938"/>
    </location>
</feature>
<dbReference type="SMART" id="SM00666">
    <property type="entry name" value="PB1"/>
    <property type="match status" value="1"/>
</dbReference>
<name>A0AAE1YTD6_9LAMI</name>
<evidence type="ECO:0000256" key="3">
    <source>
        <dbReference type="ARBA" id="ARBA00023163"/>
    </source>
</evidence>
<dbReference type="Pfam" id="PF00564">
    <property type="entry name" value="PB1"/>
    <property type="match status" value="1"/>
</dbReference>
<dbReference type="GO" id="GO:0003677">
    <property type="term" value="F:DNA binding"/>
    <property type="evidence" value="ECO:0007669"/>
    <property type="project" value="UniProtKB-KW"/>
</dbReference>
<evidence type="ECO:0000259" key="7">
    <source>
        <dbReference type="PROSITE" id="PS51745"/>
    </source>
</evidence>
<dbReference type="EMBL" id="JACGWO010000002">
    <property type="protein sequence ID" value="KAK4435822.1"/>
    <property type="molecule type" value="Genomic_DNA"/>
</dbReference>
<sequence length="1061" mass="121048">MSRVLEGHDEECTLDEVKELLNNGADMLSEKVRHGWIFWGQQQEDSVNDGFANNISTIIQERVKLVLKEIISGTMGYFLVQFWTPKVVPGGKWCLTTSDQPFGLGNYALHKVFCRYRKICMEHAYYVGEGAKEEEVGPPGRVFRNWHPESSPDLRLYSTEEHPLRNLAACCGIRAYVALPVLDFLRTQCLGVLEFLKLDYDIMGNELRILEQALQKAYLRPTHINYMLDANLKCKEPPPKQIGEMLKLAVDAIPQLHLAQVWIPCTQCACEFQHRQSKTGVTGIATGKSCFIPSLCDVSICEYPVAHYAQAARLSSCFTICLQSKYDLNDLFIVEFFLQSHSTEDEYPHSTLQLLLHILKKKLISFKIASEEQLTELPMGLCTINSMSPGTSRMFQYVHVQEKEHENSRKFTLIGRIEGYNEYILSISALKVCLGKVGLSVHKGKGWVFCCPQREELLDYLSIQEKAKLLIMMIISSEHCCSVKFLIQFWEVRRQADKPFLTTSDQPFALGVLNPPQTSVSTPPKSFHIEIMLFNVVCETYLALPIFNLHKRECLGVLEWIDFEDAKKEGDHTHLIRNALEVASLESPKFRACSLERETQNNNQDWALCELEEMLTEVMRISQYSFLAQVWVPCSQCTDTNKNLACMKRQLFESCPYGEDWFMCNSHKVETGKGITGILLSSKNKSCFFPNLCHFSITEEPQAHHAQFTRYNLCFAICLQSSNTSNNLYVLQFFLSQASRTYEHFSSFLSFLLPIMKETLKSFKVASGKQLGEELVVEVISFDKNDEFTSFELHQPDMLPVRFEVTQYDKEQRYQHWTNQLVHDTPNGKDSGKTVPEAEPNDAASAELEEGVTVTAKKTKGERNTRSFHIRYEDLELHFGKRLEDVAKELGVSRSTLKRACRDYGIKRWPSSQNNKKNPSLFETSTSNKRVRCSEHQVLVSSSSNLPPQILPLHNQHVLQTSGIESSQNRTKLTEDDVVLIKAKFGDDTVKVQLLVSSGIGKLKEEVGKRFNLMNASFKVYYFDEDEWILLACDDDLQLCIKTLTASGKTSIHILVKSICY</sequence>
<dbReference type="InterPro" id="IPR000270">
    <property type="entry name" value="PB1_dom"/>
</dbReference>
<feature type="region of interest" description="Disordered" evidence="5">
    <location>
        <begin position="822"/>
        <end position="849"/>
    </location>
</feature>
<comment type="caution">
    <text evidence="8">The sequence shown here is derived from an EMBL/GenBank/DDBJ whole genome shotgun (WGS) entry which is preliminary data.</text>
</comment>
<accession>A0AAE1YTD6</accession>
<evidence type="ECO:0000256" key="1">
    <source>
        <dbReference type="ARBA" id="ARBA00023015"/>
    </source>
</evidence>
<keyword evidence="3" id="KW-0804">Transcription</keyword>
<evidence type="ECO:0000313" key="8">
    <source>
        <dbReference type="EMBL" id="KAK4435822.1"/>
    </source>
</evidence>
<dbReference type="GO" id="GO:0003700">
    <property type="term" value="F:DNA-binding transcription factor activity"/>
    <property type="evidence" value="ECO:0007669"/>
    <property type="project" value="InterPro"/>
</dbReference>
<organism evidence="8 9">
    <name type="scientific">Sesamum alatum</name>
    <dbReference type="NCBI Taxonomy" id="300844"/>
    <lineage>
        <taxon>Eukaryota</taxon>
        <taxon>Viridiplantae</taxon>
        <taxon>Streptophyta</taxon>
        <taxon>Embryophyta</taxon>
        <taxon>Tracheophyta</taxon>
        <taxon>Spermatophyta</taxon>
        <taxon>Magnoliopsida</taxon>
        <taxon>eudicotyledons</taxon>
        <taxon>Gunneridae</taxon>
        <taxon>Pentapetalae</taxon>
        <taxon>asterids</taxon>
        <taxon>lamiids</taxon>
        <taxon>Lamiales</taxon>
        <taxon>Pedaliaceae</taxon>
        <taxon>Sesamum</taxon>
    </lineage>
</organism>
<evidence type="ECO:0000259" key="6">
    <source>
        <dbReference type="PROSITE" id="PS51519"/>
    </source>
</evidence>
<dbReference type="Pfam" id="PF02042">
    <property type="entry name" value="RWP-RK"/>
    <property type="match status" value="1"/>
</dbReference>
<gene>
    <name evidence="8" type="ORF">Salat_0745800</name>
</gene>
<dbReference type="Pfam" id="PF22922">
    <property type="entry name" value="GAF_NLP"/>
    <property type="match status" value="2"/>
</dbReference>
<evidence type="ECO:0000256" key="4">
    <source>
        <dbReference type="ARBA" id="ARBA00023242"/>
    </source>
</evidence>
<dbReference type="AlphaFoldDB" id="A0AAE1YTD6"/>
<proteinExistence type="predicted"/>
<dbReference type="Proteomes" id="UP001293254">
    <property type="component" value="Unassembled WGS sequence"/>
</dbReference>
<dbReference type="PANTHER" id="PTHR32002:SF35">
    <property type="entry name" value="PROTEIN NLP6"/>
    <property type="match status" value="1"/>
</dbReference>
<feature type="domain" description="PB1" evidence="7">
    <location>
        <begin position="978"/>
        <end position="1057"/>
    </location>
</feature>
<keyword evidence="2" id="KW-0238">DNA-binding</keyword>
<dbReference type="InterPro" id="IPR045012">
    <property type="entry name" value="NLP"/>
</dbReference>